<dbReference type="Pfam" id="PF14684">
    <property type="entry name" value="Tricorn_C1"/>
    <property type="match status" value="1"/>
</dbReference>
<evidence type="ECO:0000256" key="10">
    <source>
        <dbReference type="SAM" id="MobiDB-lite"/>
    </source>
</evidence>
<dbReference type="OrthoDB" id="9758793at2"/>
<feature type="active site" description="Charge relay system" evidence="8">
    <location>
        <position position="1037"/>
    </location>
</feature>
<accession>A0A1H5N813</accession>
<dbReference type="GO" id="GO:0005737">
    <property type="term" value="C:cytoplasm"/>
    <property type="evidence" value="ECO:0007669"/>
    <property type="project" value="UniProtKB-SubCell"/>
</dbReference>
<dbReference type="SUPFAM" id="SSF69304">
    <property type="entry name" value="Tricorn protease N-terminal domain"/>
    <property type="match status" value="1"/>
</dbReference>
<evidence type="ECO:0000256" key="4">
    <source>
        <dbReference type="ARBA" id="ARBA00022670"/>
    </source>
</evidence>
<comment type="function">
    <text evidence="7">Degrades oligopeptides.</text>
</comment>
<dbReference type="EMBL" id="FNTX01000002">
    <property type="protein sequence ID" value="SEE97600.1"/>
    <property type="molecule type" value="Genomic_DNA"/>
</dbReference>
<dbReference type="STRING" id="648782.SAMN04488554_4037"/>
<dbReference type="InterPro" id="IPR015943">
    <property type="entry name" value="WD40/YVTN_repeat-like_dom_sf"/>
</dbReference>
<feature type="domain" description="Tail specific protease" evidence="11">
    <location>
        <begin position="844"/>
        <end position="1048"/>
    </location>
</feature>
<sequence length="1090" mass="117108">MTSGYLRDPHLHADLVTFVAADDVWLAPTDGGRAWRLTHDSAPVRRPRFSPDGLHVAFVSTRDGHPELMVADVETGQSRRLTWWAGTVTIVLGWRDAETILVASNAGEASIRHTVVKAVRIDGDTERLTIGAASGLALHPGGAIALSTFNARGPAMWKRYRGGTASRLWLFDDGSWQRLLPEEHAGMVDPLWVGDRLLFTSDRAAAFPDRTEAQANLWVWDALTADAADTAGAPRQLTHQGPEAGYVRDASTDGARLAWHSRGRLWLLESLDGEARRVQVTLPGTAPAAVSTPVTRLDALAVDHTGDHSVVTWRGKAAWLAHRDGPARTLVGDAAVRTREPVVLGRTGRVAVVTDAAGPDALEVHSTDGSAPPQRMLAGRLGRVLHLAADPAGARLAAISHDGWVRLITLADGGGQPLVRDVTRSAFGESLTPSFSPDGRYLVWSEPTDGESGCHRVMLLDTAGEAAPVALTSGQFHDRCPAITSDGKHVVFLSDRTFDPQYDAHAFALAFSGATRPWLIPLAAREAAPFGPSLTGRPIAPDSSSGSANAGADGEQPAPASPDVDAEGAEERITPFPVPSARYRDLRVVDGGVVWIAETDDAGVLGTRRAGVEGEPAADAIHRWSFAERTLTTIVDKATSYTVSGDGIQLVVLHSNGNETPTVTVTPATRKPEDEDPGVVTVDLSRLRVPMNPTAEWRQMFNETTRLMADHYWREDMNGVDWDAVVDRWRPVVDQVRSHDELVDLLWETVGELNTSHAYVIPAENGDRDRAARRLGLLGADLARTDSGWQITRILPGESSDPQARSPLRAAGVDAAVGDLVVAVDGQSVDVAAGPGPLLVGAADKPVELTLRRGTEDRRVVVVPLASEEVLRYQDWVRSRREYVRARSGGRLGYLHVPDMMSNGWAQLHRDLRVASRAEGIVADVRYNRGGHTSQLVVAKLAARVVGWGTARHEDEPMSYPDAAPRGPVVLVANEFSGSDGDIVNAAAQALELGPVVGVRTWGGVIGIDGRYDLVDGTSVTQPRYATWLAGKGWGVENYGVDPDIEVQHTPADLFAEDDPQLDRAIAEALGRLESNPAASGPPLPEPRVR</sequence>
<dbReference type="Gene3D" id="3.90.226.10">
    <property type="entry name" value="2-enoyl-CoA Hydratase, Chain A, domain 1"/>
    <property type="match status" value="1"/>
</dbReference>
<keyword evidence="3 7" id="KW-0963">Cytoplasm</keyword>
<dbReference type="SUPFAM" id="SSF50156">
    <property type="entry name" value="PDZ domain-like"/>
    <property type="match status" value="1"/>
</dbReference>
<evidence type="ECO:0000256" key="6">
    <source>
        <dbReference type="ARBA" id="ARBA00022825"/>
    </source>
</evidence>
<dbReference type="GO" id="GO:0006508">
    <property type="term" value="P:proteolysis"/>
    <property type="evidence" value="ECO:0007669"/>
    <property type="project" value="UniProtKB-UniRule"/>
</dbReference>
<keyword evidence="6 7" id="KW-0720">Serine protease</keyword>
<dbReference type="CDD" id="cd07562">
    <property type="entry name" value="Peptidase_S41_TRI"/>
    <property type="match status" value="1"/>
</dbReference>
<dbReference type="SUPFAM" id="SSF52096">
    <property type="entry name" value="ClpP/crotonase"/>
    <property type="match status" value="1"/>
</dbReference>
<dbReference type="Gene3D" id="3.30.750.44">
    <property type="match status" value="1"/>
</dbReference>
<comment type="similarity">
    <text evidence="2 7">Belongs to the peptidase S41B family.</text>
</comment>
<evidence type="ECO:0000256" key="7">
    <source>
        <dbReference type="PIRNR" id="PIRNR036421"/>
    </source>
</evidence>
<dbReference type="RefSeq" id="WP_089775073.1">
    <property type="nucleotide sequence ID" value="NZ_FNTX01000002.1"/>
</dbReference>
<dbReference type="Pfam" id="PF26550">
    <property type="entry name" value="Tricorn_2nd"/>
    <property type="match status" value="1"/>
</dbReference>
<dbReference type="InterPro" id="IPR036034">
    <property type="entry name" value="PDZ_sf"/>
</dbReference>
<dbReference type="Pfam" id="PF03572">
    <property type="entry name" value="Peptidase_S41"/>
    <property type="match status" value="1"/>
</dbReference>
<name>A0A1H5N813_9MICO</name>
<dbReference type="AlphaFoldDB" id="A0A1H5N813"/>
<evidence type="ECO:0000313" key="13">
    <source>
        <dbReference type="Proteomes" id="UP000199220"/>
    </source>
</evidence>
<proteinExistence type="inferred from homology"/>
<evidence type="ECO:0000256" key="8">
    <source>
        <dbReference type="PIRSR" id="PIRSR036421-1"/>
    </source>
</evidence>
<feature type="compositionally biased region" description="Pro residues" evidence="10">
    <location>
        <begin position="1080"/>
        <end position="1090"/>
    </location>
</feature>
<dbReference type="EC" id="3.4.21.-" evidence="7"/>
<keyword evidence="4 7" id="KW-0645">Protease</keyword>
<dbReference type="PANTHER" id="PTHR43253:SF1">
    <property type="entry name" value="TRICORN PROTEASE HOMOLOG 2-RELATED"/>
    <property type="match status" value="1"/>
</dbReference>
<dbReference type="InterPro" id="IPR012393">
    <property type="entry name" value="Tricorn_protease"/>
</dbReference>
<evidence type="ECO:0000259" key="11">
    <source>
        <dbReference type="SMART" id="SM00245"/>
    </source>
</evidence>
<evidence type="ECO:0000256" key="1">
    <source>
        <dbReference type="ARBA" id="ARBA00004496"/>
    </source>
</evidence>
<dbReference type="SMART" id="SM00245">
    <property type="entry name" value="TSPc"/>
    <property type="match status" value="1"/>
</dbReference>
<evidence type="ECO:0000313" key="12">
    <source>
        <dbReference type="EMBL" id="SEE97600.1"/>
    </source>
</evidence>
<dbReference type="Gene3D" id="2.30.42.10">
    <property type="match status" value="1"/>
</dbReference>
<dbReference type="InterPro" id="IPR029045">
    <property type="entry name" value="ClpP/crotonase-like_dom_sf"/>
</dbReference>
<evidence type="ECO:0000256" key="9">
    <source>
        <dbReference type="PIRSR" id="PIRSR036421-3"/>
    </source>
</evidence>
<evidence type="ECO:0000256" key="3">
    <source>
        <dbReference type="ARBA" id="ARBA00022490"/>
    </source>
</evidence>
<dbReference type="Gene3D" id="2.130.10.10">
    <property type="entry name" value="YVTN repeat-like/Quinoprotein amine dehydrogenase"/>
    <property type="match status" value="1"/>
</dbReference>
<feature type="active site" description="Nucleophile" evidence="8">
    <location>
        <position position="979"/>
    </location>
</feature>
<dbReference type="Pfam" id="PF14685">
    <property type="entry name" value="PDZ_Tricorn"/>
    <property type="match status" value="1"/>
</dbReference>
<dbReference type="GO" id="GO:0008236">
    <property type="term" value="F:serine-type peptidase activity"/>
    <property type="evidence" value="ECO:0007669"/>
    <property type="project" value="UniProtKB-UniRule"/>
</dbReference>
<evidence type="ECO:0000256" key="5">
    <source>
        <dbReference type="ARBA" id="ARBA00022801"/>
    </source>
</evidence>
<evidence type="ECO:0000256" key="2">
    <source>
        <dbReference type="ARBA" id="ARBA00008524"/>
    </source>
</evidence>
<dbReference type="InterPro" id="IPR029414">
    <property type="entry name" value="Tricorn_PDZ"/>
</dbReference>
<protein>
    <recommendedName>
        <fullName evidence="7">Tricorn protease homolog</fullName>
        <ecNumber evidence="7">3.4.21.-</ecNumber>
    </recommendedName>
</protein>
<reference evidence="13" key="1">
    <citation type="submission" date="2016-10" db="EMBL/GenBank/DDBJ databases">
        <authorList>
            <person name="Varghese N."/>
            <person name="Submissions S."/>
        </authorList>
    </citation>
    <scope>NUCLEOTIDE SEQUENCE [LARGE SCALE GENOMIC DNA]</scope>
    <source>
        <strain evidence="13">DSM 21368</strain>
    </source>
</reference>
<keyword evidence="13" id="KW-1185">Reference proteome</keyword>
<dbReference type="PIRSF" id="PIRSF036421">
    <property type="entry name" value="Tricorn_protease"/>
    <property type="match status" value="1"/>
</dbReference>
<feature type="compositionally biased region" description="Low complexity" evidence="10">
    <location>
        <begin position="540"/>
        <end position="554"/>
    </location>
</feature>
<keyword evidence="5 7" id="KW-0378">Hydrolase</keyword>
<dbReference type="SUPFAM" id="SSF82171">
    <property type="entry name" value="DPP6 N-terminal domain-like"/>
    <property type="match status" value="1"/>
</dbReference>
<dbReference type="Pfam" id="PF26549">
    <property type="entry name" value="Tricorn_N"/>
    <property type="match status" value="1"/>
</dbReference>
<dbReference type="PANTHER" id="PTHR43253">
    <property type="entry name" value="TRICORN PROTEASE HOMOLOG 2-RELATED"/>
    <property type="match status" value="1"/>
</dbReference>
<dbReference type="InterPro" id="IPR005151">
    <property type="entry name" value="Tail-specific_protease"/>
</dbReference>
<dbReference type="Proteomes" id="UP000199220">
    <property type="component" value="Unassembled WGS sequence"/>
</dbReference>
<feature type="region of interest" description="Disordered" evidence="10">
    <location>
        <begin position="1070"/>
        <end position="1090"/>
    </location>
</feature>
<comment type="subcellular location">
    <subcellularLocation>
        <location evidence="1 7">Cytoplasm</location>
    </subcellularLocation>
</comment>
<dbReference type="InterPro" id="IPR028204">
    <property type="entry name" value="Tricorn_C1"/>
</dbReference>
<feature type="active site" description="Charge relay system" evidence="8">
    <location>
        <position position="757"/>
    </location>
</feature>
<dbReference type="Gene3D" id="2.120.10.60">
    <property type="entry name" value="Tricorn protease N-terminal domain"/>
    <property type="match status" value="1"/>
</dbReference>
<gene>
    <name evidence="12" type="ORF">SAMN04488554_4037</name>
</gene>
<feature type="region of interest" description="Disordered" evidence="10">
    <location>
        <begin position="533"/>
        <end position="576"/>
    </location>
</feature>
<feature type="site" description="Transition state stabilizer; via amide nitrogen" evidence="9">
    <location>
        <position position="980"/>
    </location>
</feature>
<organism evidence="12 13">
    <name type="scientific">Ruania alba</name>
    <dbReference type="NCBI Taxonomy" id="648782"/>
    <lineage>
        <taxon>Bacteria</taxon>
        <taxon>Bacillati</taxon>
        <taxon>Actinomycetota</taxon>
        <taxon>Actinomycetes</taxon>
        <taxon>Micrococcales</taxon>
        <taxon>Ruaniaceae</taxon>
        <taxon>Ruania</taxon>
    </lineage>
</organism>